<protein>
    <recommendedName>
        <fullName evidence="7">Zinc ribbon domain-containing protein</fullName>
    </recommendedName>
</protein>
<evidence type="ECO:0000259" key="2">
    <source>
        <dbReference type="Pfam" id="PF22813"/>
    </source>
</evidence>
<organism evidence="5 6">
    <name type="scientific">Virgibacillus phasianinus</name>
    <dbReference type="NCBI Taxonomy" id="2017483"/>
    <lineage>
        <taxon>Bacteria</taxon>
        <taxon>Bacillati</taxon>
        <taxon>Bacillota</taxon>
        <taxon>Bacilli</taxon>
        <taxon>Bacillales</taxon>
        <taxon>Bacillaceae</taxon>
        <taxon>Virgibacillus</taxon>
    </lineage>
</organism>
<keyword evidence="6" id="KW-1185">Reference proteome</keyword>
<dbReference type="GO" id="GO:0005886">
    <property type="term" value="C:plasma membrane"/>
    <property type="evidence" value="ECO:0007669"/>
    <property type="project" value="UniProtKB-SubCell"/>
</dbReference>
<evidence type="ECO:0000259" key="4">
    <source>
        <dbReference type="Pfam" id="PF25155"/>
    </source>
</evidence>
<accession>A0A220U4T2</accession>
<dbReference type="AlphaFoldDB" id="A0A220U4T2"/>
<dbReference type="Pfam" id="PF25155">
    <property type="entry name" value="NTF2_YvbJ"/>
    <property type="match status" value="1"/>
</dbReference>
<feature type="domain" description="TcaA 4th" evidence="3">
    <location>
        <begin position="249"/>
        <end position="308"/>
    </location>
</feature>
<dbReference type="Proteomes" id="UP000198312">
    <property type="component" value="Chromosome"/>
</dbReference>
<gene>
    <name evidence="5" type="ORF">CFK37_12130</name>
</gene>
<dbReference type="EMBL" id="CP022315">
    <property type="protein sequence ID" value="ASK62841.1"/>
    <property type="molecule type" value="Genomic_DNA"/>
</dbReference>
<dbReference type="Pfam" id="PF22820">
    <property type="entry name" value="TcaA_3rd_4th"/>
    <property type="match status" value="1"/>
</dbReference>
<sequence>MKCKQCRNTIKGQKKFCPECGNNLSQQNETKIKKPLRKKLITFLTLGLIIIIAAVAFYSIGKNKFTPENKIAAFEEAVKNNNVNELMDLISPYNNSFEVTTDSTAILLDYLKSNPQKYNQIIENLNQQLKAMETSSEGKYINYATLKLTKKGKEWLFFDNYKLTVIPAFIELSANQENIDFYIDNKKIATSSEKGSLEKSEPLMPGLHTVKGTFHNSYISSSQKVKMELFNTKEQSLIHNFEFDLGEVDVKLYTEEDYQLYINNKKTDVTLEKGEQTIGTFPLDGSIKMHAEKEYPWGTAKSQIVTVDNNRLFLEDIYVLTEEQQNKLMKQLNNTISEYYSSLSKKDVSSLKGGVSENLIKQAKKNIRGIKEERPKYTAKLLKAVYDKTSFFHTTYNEELDAYTITVEAELTFHEPIRYFDWLTGDLEKNNYMRPTALTVFYNEDKEKWILDQLEMDYFSISNSESKTFEF</sequence>
<dbReference type="InterPro" id="IPR056902">
    <property type="entry name" value="NTF2_YvbJ"/>
</dbReference>
<reference evidence="5 6" key="1">
    <citation type="submission" date="2017-07" db="EMBL/GenBank/DDBJ databases">
        <title>Virgibacillus sp. LM2416.</title>
        <authorList>
            <person name="Tak E.J."/>
            <person name="Bae J.-W."/>
        </authorList>
    </citation>
    <scope>NUCLEOTIDE SEQUENCE [LARGE SCALE GENOMIC DNA]</scope>
    <source>
        <strain evidence="5 6">LM2416</strain>
    </source>
</reference>
<evidence type="ECO:0000259" key="3">
    <source>
        <dbReference type="Pfam" id="PF22820"/>
    </source>
</evidence>
<dbReference type="PANTHER" id="PTHR40038">
    <property type="entry name" value="MEMBRANE-ASSOCIATED PROTEIN TCAA"/>
    <property type="match status" value="1"/>
</dbReference>
<dbReference type="InterPro" id="IPR054530">
    <property type="entry name" value="TcaA_4th"/>
</dbReference>
<dbReference type="KEGG" id="vil:CFK37_12130"/>
<evidence type="ECO:0000256" key="1">
    <source>
        <dbReference type="SAM" id="Phobius"/>
    </source>
</evidence>
<feature type="domain" description="YvbJ-like NTF2-like" evidence="4">
    <location>
        <begin position="328"/>
        <end position="454"/>
    </location>
</feature>
<evidence type="ECO:0008006" key="7">
    <source>
        <dbReference type="Google" id="ProtNLM"/>
    </source>
</evidence>
<dbReference type="OrthoDB" id="1682769at2"/>
<proteinExistence type="predicted"/>
<dbReference type="PANTHER" id="PTHR40038:SF1">
    <property type="entry name" value="MEMBRANE-ASSOCIATED PROTEIN TCAA"/>
    <property type="match status" value="1"/>
</dbReference>
<keyword evidence="1" id="KW-1133">Transmembrane helix</keyword>
<dbReference type="Pfam" id="PF22813">
    <property type="entry name" value="TcaA_2nd"/>
    <property type="match status" value="1"/>
</dbReference>
<keyword evidence="1" id="KW-0472">Membrane</keyword>
<evidence type="ECO:0000313" key="6">
    <source>
        <dbReference type="Proteomes" id="UP000198312"/>
    </source>
</evidence>
<feature type="domain" description="TcaA second" evidence="2">
    <location>
        <begin position="67"/>
        <end position="165"/>
    </location>
</feature>
<evidence type="ECO:0000313" key="5">
    <source>
        <dbReference type="EMBL" id="ASK62841.1"/>
    </source>
</evidence>
<dbReference type="RefSeq" id="WP_089062100.1">
    <property type="nucleotide sequence ID" value="NZ_CP022315.1"/>
</dbReference>
<feature type="transmembrane region" description="Helical" evidence="1">
    <location>
        <begin position="40"/>
        <end position="60"/>
    </location>
</feature>
<keyword evidence="1" id="KW-0812">Transmembrane</keyword>
<name>A0A220U4T2_9BACI</name>
<dbReference type="InterPro" id="IPR054529">
    <property type="entry name" value="TcaA_2nd"/>
</dbReference>